<dbReference type="SUPFAM" id="SSF102215">
    <property type="entry name" value="Creatininase"/>
    <property type="match status" value="1"/>
</dbReference>
<keyword evidence="7" id="KW-1185">Reference proteome</keyword>
<evidence type="ECO:0000256" key="4">
    <source>
        <dbReference type="ARBA" id="ARBA00022833"/>
    </source>
</evidence>
<dbReference type="PANTHER" id="PTHR35005">
    <property type="entry name" value="3-DEHYDRO-SCYLLO-INOSOSE HYDROLASE"/>
    <property type="match status" value="1"/>
</dbReference>
<reference evidence="5 8" key="1">
    <citation type="submission" date="2019-10" db="EMBL/GenBank/DDBJ databases">
        <title>Comparative genomics of sulfur disproportionating microorganisms.</title>
        <authorList>
            <person name="Ward L.M."/>
            <person name="Bertran E."/>
            <person name="Johnston D."/>
        </authorList>
    </citation>
    <scope>NUCLEOTIDE SEQUENCE [LARGE SCALE GENOMIC DNA]</scope>
    <source>
        <strain evidence="5 8">DSM 3772</strain>
    </source>
</reference>
<evidence type="ECO:0000313" key="6">
    <source>
        <dbReference type="EMBL" id="QGR21987.1"/>
    </source>
</evidence>
<dbReference type="Gene3D" id="3.40.50.10310">
    <property type="entry name" value="Creatininase"/>
    <property type="match status" value="1"/>
</dbReference>
<keyword evidence="3" id="KW-0378">Hydrolase</keyword>
<evidence type="ECO:0000313" key="5">
    <source>
        <dbReference type="EMBL" id="MQL56390.1"/>
    </source>
</evidence>
<dbReference type="Pfam" id="PF02633">
    <property type="entry name" value="Creatininase"/>
    <property type="match status" value="1"/>
</dbReference>
<dbReference type="GO" id="GO:0046872">
    <property type="term" value="F:metal ion binding"/>
    <property type="evidence" value="ECO:0007669"/>
    <property type="project" value="UniProtKB-KW"/>
</dbReference>
<proteinExistence type="predicted"/>
<gene>
    <name evidence="6" type="ORF">D1866_08220</name>
    <name evidence="5" type="ORF">GFB69_11900</name>
</gene>
<sequence length="234" mass="26490">MHLLYSTRDEVFNKISLLPVGSIEQHGPHLPMGTDAIIAEEIAKRVESEFKDDVLLFPTIYYSCSIEHSGLPYVGVSYITFYNYLVEVIKKALELSKAVIIVNAHGGNQAILEVVKREINLNREDNKKESNNNKKVYVFYPDYNFFQGEDLHAGTVESSAIKYLYPSIVKESKVGKDFSVKEGVFDTITTAEANSQGIINIGEFKIDINIGETFIRHNINKLKELVLKILKENK</sequence>
<name>A0A650CX12_ACIAM</name>
<dbReference type="EMBL" id="WHYS01000003">
    <property type="protein sequence ID" value="MQL56390.1"/>
    <property type="molecule type" value="Genomic_DNA"/>
</dbReference>
<dbReference type="PANTHER" id="PTHR35005:SF1">
    <property type="entry name" value="2-AMINO-5-FORMYLAMINO-6-RIBOSYLAMINOPYRIMIDIN-4(3H)-ONE 5'-MONOPHOSPHATE DEFORMYLASE"/>
    <property type="match status" value="1"/>
</dbReference>
<dbReference type="RefSeq" id="WP_152943161.1">
    <property type="nucleotide sequence ID" value="NZ_CP045482.1"/>
</dbReference>
<keyword evidence="2" id="KW-0479">Metal-binding</keyword>
<protein>
    <submittedName>
        <fullName evidence="6">Creatininase family protein</fullName>
    </submittedName>
</protein>
<dbReference type="GO" id="GO:0009231">
    <property type="term" value="P:riboflavin biosynthetic process"/>
    <property type="evidence" value="ECO:0007669"/>
    <property type="project" value="TreeGrafter"/>
</dbReference>
<dbReference type="InterPro" id="IPR003785">
    <property type="entry name" value="Creatininase/forma_Hydrolase"/>
</dbReference>
<accession>A0A650CX12</accession>
<dbReference type="AlphaFoldDB" id="A0A650CX12"/>
<keyword evidence="4" id="KW-0862">Zinc</keyword>
<organism evidence="6 7">
    <name type="scientific">Acidianus ambivalens</name>
    <name type="common">Desulfurolobus ambivalens</name>
    <dbReference type="NCBI Taxonomy" id="2283"/>
    <lineage>
        <taxon>Archaea</taxon>
        <taxon>Thermoproteota</taxon>
        <taxon>Thermoprotei</taxon>
        <taxon>Sulfolobales</taxon>
        <taxon>Sulfolobaceae</taxon>
        <taxon>Acidianus</taxon>
    </lineage>
</organism>
<comment type="cofactor">
    <cofactor evidence="1">
        <name>Zn(2+)</name>
        <dbReference type="ChEBI" id="CHEBI:29105"/>
    </cofactor>
</comment>
<evidence type="ECO:0000256" key="1">
    <source>
        <dbReference type="ARBA" id="ARBA00001947"/>
    </source>
</evidence>
<evidence type="ECO:0000313" key="8">
    <source>
        <dbReference type="Proteomes" id="UP000474054"/>
    </source>
</evidence>
<dbReference type="GeneID" id="42779713"/>
<evidence type="ECO:0000256" key="3">
    <source>
        <dbReference type="ARBA" id="ARBA00022801"/>
    </source>
</evidence>
<reference evidence="6 7" key="2">
    <citation type="submission" date="2019-10" db="EMBL/GenBank/DDBJ databases">
        <title>Genome Sequences from Six Type Strain Members of the Archaeal Family Sulfolobaceae: Acidianus ambivalens, Acidianus infernus, Metallosphaera prunae, Stygiolobus azoricus, Sulfolobus metallicus, and Sulfurisphaera ohwakuensis.</title>
        <authorList>
            <person name="Counts J.A."/>
            <person name="Kelly R.M."/>
        </authorList>
    </citation>
    <scope>NUCLEOTIDE SEQUENCE [LARGE SCALE GENOMIC DNA]</scope>
    <source>
        <strain evidence="6 7">LEI 10</strain>
    </source>
</reference>
<dbReference type="GO" id="GO:0016811">
    <property type="term" value="F:hydrolase activity, acting on carbon-nitrogen (but not peptide) bonds, in linear amides"/>
    <property type="evidence" value="ECO:0007669"/>
    <property type="project" value="TreeGrafter"/>
</dbReference>
<evidence type="ECO:0000256" key="2">
    <source>
        <dbReference type="ARBA" id="ARBA00022723"/>
    </source>
</evidence>
<dbReference type="Proteomes" id="UP000474054">
    <property type="component" value="Unassembled WGS sequence"/>
</dbReference>
<dbReference type="Proteomes" id="UP000426328">
    <property type="component" value="Chromosome"/>
</dbReference>
<evidence type="ECO:0000313" key="7">
    <source>
        <dbReference type="Proteomes" id="UP000426328"/>
    </source>
</evidence>
<dbReference type="InterPro" id="IPR024087">
    <property type="entry name" value="Creatininase-like_sf"/>
</dbReference>
<dbReference type="EMBL" id="CP045482">
    <property type="protein sequence ID" value="QGR21987.1"/>
    <property type="molecule type" value="Genomic_DNA"/>
</dbReference>
<dbReference type="KEGG" id="aamb:D1866_08220"/>